<dbReference type="KEGG" id="psyo:PB01_14885"/>
<dbReference type="Proteomes" id="UP000325517">
    <property type="component" value="Chromosome"/>
</dbReference>
<keyword evidence="1" id="KW-0472">Membrane</keyword>
<evidence type="ECO:0000313" key="3">
    <source>
        <dbReference type="Proteomes" id="UP000325517"/>
    </source>
</evidence>
<dbReference type="EMBL" id="CP031223">
    <property type="protein sequence ID" value="QFG00007.1"/>
    <property type="molecule type" value="Genomic_DNA"/>
</dbReference>
<keyword evidence="1" id="KW-1133">Transmembrane helix</keyword>
<organism evidence="2 3">
    <name type="scientific">Psychrobacillus glaciei</name>
    <dbReference type="NCBI Taxonomy" id="2283160"/>
    <lineage>
        <taxon>Bacteria</taxon>
        <taxon>Bacillati</taxon>
        <taxon>Bacillota</taxon>
        <taxon>Bacilli</taxon>
        <taxon>Bacillales</taxon>
        <taxon>Bacillaceae</taxon>
        <taxon>Psychrobacillus</taxon>
    </lineage>
</organism>
<protein>
    <submittedName>
        <fullName evidence="2">Uncharacterized protein</fullName>
    </submittedName>
</protein>
<name>A0A5J6SPS9_9BACI</name>
<evidence type="ECO:0000256" key="1">
    <source>
        <dbReference type="SAM" id="Phobius"/>
    </source>
</evidence>
<keyword evidence="3" id="KW-1185">Reference proteome</keyword>
<sequence length="135" mass="15799">MKRFMYYFGWTIFIGFICYLSSVYYMNLKSNAEETFDYKRIFIFNFVFPIIIGMLFKLPALVKDIQQQKKWTFDWVKLLAIGTPSLYIATSPIWTYTSFGEQFLFADYVGMTISTPFTVAAGIVLGYCILDILKK</sequence>
<feature type="transmembrane region" description="Helical" evidence="1">
    <location>
        <begin position="7"/>
        <end position="26"/>
    </location>
</feature>
<gene>
    <name evidence="2" type="ORF">PB01_14885</name>
</gene>
<feature type="transmembrane region" description="Helical" evidence="1">
    <location>
        <begin position="41"/>
        <end position="62"/>
    </location>
</feature>
<evidence type="ECO:0000313" key="2">
    <source>
        <dbReference type="EMBL" id="QFG00007.1"/>
    </source>
</evidence>
<proteinExistence type="predicted"/>
<accession>A0A5J6SPS9</accession>
<feature type="transmembrane region" description="Helical" evidence="1">
    <location>
        <begin position="108"/>
        <end position="130"/>
    </location>
</feature>
<dbReference type="OrthoDB" id="1798014at2"/>
<feature type="transmembrane region" description="Helical" evidence="1">
    <location>
        <begin position="74"/>
        <end position="96"/>
    </location>
</feature>
<dbReference type="RefSeq" id="WP_151700899.1">
    <property type="nucleotide sequence ID" value="NZ_CP031223.1"/>
</dbReference>
<reference evidence="2 3" key="1">
    <citation type="submission" date="2018-07" db="EMBL/GenBank/DDBJ databases">
        <title>Complete genome sequence of Psychrobacillus sp. PB01, isolated from iceberg, and comparative genome analysis of Psychrobacillus strains.</title>
        <authorList>
            <person name="Lee P.C."/>
        </authorList>
    </citation>
    <scope>NUCLEOTIDE SEQUENCE [LARGE SCALE GENOMIC DNA]</scope>
    <source>
        <strain evidence="2 3">PB01</strain>
    </source>
</reference>
<keyword evidence="1" id="KW-0812">Transmembrane</keyword>
<dbReference type="AlphaFoldDB" id="A0A5J6SPS9"/>